<gene>
    <name evidence="1" type="ORF">POPTR_003G221300</name>
</gene>
<keyword evidence="2" id="KW-1185">Reference proteome</keyword>
<evidence type="ECO:0000313" key="1">
    <source>
        <dbReference type="EMBL" id="PNT46918.1"/>
    </source>
</evidence>
<dbReference type="AlphaFoldDB" id="A0A2K2BAV9"/>
<dbReference type="EMBL" id="CM009292">
    <property type="protein sequence ID" value="PNT46918.1"/>
    <property type="molecule type" value="Genomic_DNA"/>
</dbReference>
<evidence type="ECO:0000313" key="2">
    <source>
        <dbReference type="Proteomes" id="UP000006729"/>
    </source>
</evidence>
<proteinExistence type="predicted"/>
<sequence>MTYPWTKFTRDGSLCLCLCFWFPFKTLLANAFTANFTNRNRSKLSHSITLHFHDRIVQNQSPHNLFNMLFCHVNIGVLTTVDQACNFLLCGNLQLFYLVCTTHF</sequence>
<name>A0A2K2BAV9_POPTR</name>
<dbReference type="Proteomes" id="UP000006729">
    <property type="component" value="Chromosome 3"/>
</dbReference>
<organism evidence="1 2">
    <name type="scientific">Populus trichocarpa</name>
    <name type="common">Western balsam poplar</name>
    <name type="synonym">Populus balsamifera subsp. trichocarpa</name>
    <dbReference type="NCBI Taxonomy" id="3694"/>
    <lineage>
        <taxon>Eukaryota</taxon>
        <taxon>Viridiplantae</taxon>
        <taxon>Streptophyta</taxon>
        <taxon>Embryophyta</taxon>
        <taxon>Tracheophyta</taxon>
        <taxon>Spermatophyta</taxon>
        <taxon>Magnoliopsida</taxon>
        <taxon>eudicotyledons</taxon>
        <taxon>Gunneridae</taxon>
        <taxon>Pentapetalae</taxon>
        <taxon>rosids</taxon>
        <taxon>fabids</taxon>
        <taxon>Malpighiales</taxon>
        <taxon>Salicaceae</taxon>
        <taxon>Saliceae</taxon>
        <taxon>Populus</taxon>
    </lineage>
</organism>
<accession>A0A2K2BAV9</accession>
<protein>
    <submittedName>
        <fullName evidence="1">Uncharacterized protein</fullName>
    </submittedName>
</protein>
<dbReference type="InParanoid" id="A0A2K2BAV9"/>
<reference evidence="1 2" key="1">
    <citation type="journal article" date="2006" name="Science">
        <title>The genome of black cottonwood, Populus trichocarpa (Torr. &amp; Gray).</title>
        <authorList>
            <person name="Tuskan G.A."/>
            <person name="Difazio S."/>
            <person name="Jansson S."/>
            <person name="Bohlmann J."/>
            <person name="Grigoriev I."/>
            <person name="Hellsten U."/>
            <person name="Putnam N."/>
            <person name="Ralph S."/>
            <person name="Rombauts S."/>
            <person name="Salamov A."/>
            <person name="Schein J."/>
            <person name="Sterck L."/>
            <person name="Aerts A."/>
            <person name="Bhalerao R.R."/>
            <person name="Bhalerao R.P."/>
            <person name="Blaudez D."/>
            <person name="Boerjan W."/>
            <person name="Brun A."/>
            <person name="Brunner A."/>
            <person name="Busov V."/>
            <person name="Campbell M."/>
            <person name="Carlson J."/>
            <person name="Chalot M."/>
            <person name="Chapman J."/>
            <person name="Chen G.L."/>
            <person name="Cooper D."/>
            <person name="Coutinho P.M."/>
            <person name="Couturier J."/>
            <person name="Covert S."/>
            <person name="Cronk Q."/>
            <person name="Cunningham R."/>
            <person name="Davis J."/>
            <person name="Degroeve S."/>
            <person name="Dejardin A."/>
            <person name="Depamphilis C."/>
            <person name="Detter J."/>
            <person name="Dirks B."/>
            <person name="Dubchak I."/>
            <person name="Duplessis S."/>
            <person name="Ehlting J."/>
            <person name="Ellis B."/>
            <person name="Gendler K."/>
            <person name="Goodstein D."/>
            <person name="Gribskov M."/>
            <person name="Grimwood J."/>
            <person name="Groover A."/>
            <person name="Gunter L."/>
            <person name="Hamberger B."/>
            <person name="Heinze B."/>
            <person name="Helariutta Y."/>
            <person name="Henrissat B."/>
            <person name="Holligan D."/>
            <person name="Holt R."/>
            <person name="Huang W."/>
            <person name="Islam-Faridi N."/>
            <person name="Jones S."/>
            <person name="Jones-Rhoades M."/>
            <person name="Jorgensen R."/>
            <person name="Joshi C."/>
            <person name="Kangasjarvi J."/>
            <person name="Karlsson J."/>
            <person name="Kelleher C."/>
            <person name="Kirkpatrick R."/>
            <person name="Kirst M."/>
            <person name="Kohler A."/>
            <person name="Kalluri U."/>
            <person name="Larimer F."/>
            <person name="Leebens-Mack J."/>
            <person name="Leple J.C."/>
            <person name="Locascio P."/>
            <person name="Lou Y."/>
            <person name="Lucas S."/>
            <person name="Martin F."/>
            <person name="Montanini B."/>
            <person name="Napoli C."/>
            <person name="Nelson D.R."/>
            <person name="Nelson C."/>
            <person name="Nieminen K."/>
            <person name="Nilsson O."/>
            <person name="Pereda V."/>
            <person name="Peter G."/>
            <person name="Philippe R."/>
            <person name="Pilate G."/>
            <person name="Poliakov A."/>
            <person name="Razumovskaya J."/>
            <person name="Richardson P."/>
            <person name="Rinaldi C."/>
            <person name="Ritland K."/>
            <person name="Rouze P."/>
            <person name="Ryaboy D."/>
            <person name="Schmutz J."/>
            <person name="Schrader J."/>
            <person name="Segerman B."/>
            <person name="Shin H."/>
            <person name="Siddiqui A."/>
            <person name="Sterky F."/>
            <person name="Terry A."/>
            <person name="Tsai C.J."/>
            <person name="Uberbacher E."/>
            <person name="Unneberg P."/>
            <person name="Vahala J."/>
            <person name="Wall K."/>
            <person name="Wessler S."/>
            <person name="Yang G."/>
            <person name="Yin T."/>
            <person name="Douglas C."/>
            <person name="Marra M."/>
            <person name="Sandberg G."/>
            <person name="Van de Peer Y."/>
            <person name="Rokhsar D."/>
        </authorList>
    </citation>
    <scope>NUCLEOTIDE SEQUENCE [LARGE SCALE GENOMIC DNA]</scope>
    <source>
        <strain evidence="2">cv. Nisqually</strain>
    </source>
</reference>